<sequence>MQDLKTHETDAVGGGDQAEGRFQPTLTGLGDGGPVVRAEALPPPFEYLPVEPVRPPVFY</sequence>
<evidence type="ECO:0000313" key="2">
    <source>
        <dbReference type="EMBL" id="SDD74597.1"/>
    </source>
</evidence>
<protein>
    <submittedName>
        <fullName evidence="2">Uncharacterized protein</fullName>
    </submittedName>
</protein>
<gene>
    <name evidence="2" type="ORF">SAMN04488509_106103</name>
</gene>
<proteinExistence type="predicted"/>
<dbReference type="EMBL" id="FNAG01000006">
    <property type="protein sequence ID" value="SDD74597.1"/>
    <property type="molecule type" value="Genomic_DNA"/>
</dbReference>
<keyword evidence="3" id="KW-1185">Reference proteome</keyword>
<evidence type="ECO:0000313" key="3">
    <source>
        <dbReference type="Proteomes" id="UP000199603"/>
    </source>
</evidence>
<accession>A0A1G6XB77</accession>
<reference evidence="2 3" key="1">
    <citation type="submission" date="2016-10" db="EMBL/GenBank/DDBJ databases">
        <authorList>
            <person name="de Groot N.N."/>
        </authorList>
    </citation>
    <scope>NUCLEOTIDE SEQUENCE [LARGE SCALE GENOMIC DNA]</scope>
    <source>
        <strain evidence="2 3">DSM 16957</strain>
    </source>
</reference>
<evidence type="ECO:0000256" key="1">
    <source>
        <dbReference type="SAM" id="MobiDB-lite"/>
    </source>
</evidence>
<organism evidence="2 3">
    <name type="scientific">Aquimonas voraii</name>
    <dbReference type="NCBI Taxonomy" id="265719"/>
    <lineage>
        <taxon>Bacteria</taxon>
        <taxon>Pseudomonadati</taxon>
        <taxon>Pseudomonadota</taxon>
        <taxon>Gammaproteobacteria</taxon>
        <taxon>Lysobacterales</taxon>
        <taxon>Lysobacteraceae</taxon>
        <taxon>Aquimonas</taxon>
    </lineage>
</organism>
<feature type="region of interest" description="Disordered" evidence="1">
    <location>
        <begin position="1"/>
        <end position="37"/>
    </location>
</feature>
<dbReference type="AlphaFoldDB" id="A0A1G6XB77"/>
<dbReference type="Proteomes" id="UP000199603">
    <property type="component" value="Unassembled WGS sequence"/>
</dbReference>
<name>A0A1G6XB77_9GAMM</name>
<dbReference type="RefSeq" id="WP_091242770.1">
    <property type="nucleotide sequence ID" value="NZ_FNAG01000006.1"/>
</dbReference>
<feature type="compositionally biased region" description="Basic and acidic residues" evidence="1">
    <location>
        <begin position="1"/>
        <end position="10"/>
    </location>
</feature>
<dbReference type="STRING" id="265719.SAMN04488509_106103"/>